<organism evidence="1 2">
    <name type="scientific">Zobellia amurskyensis</name>
    <dbReference type="NCBI Taxonomy" id="248905"/>
    <lineage>
        <taxon>Bacteria</taxon>
        <taxon>Pseudomonadati</taxon>
        <taxon>Bacteroidota</taxon>
        <taxon>Flavobacteriia</taxon>
        <taxon>Flavobacteriales</taxon>
        <taxon>Flavobacteriaceae</taxon>
        <taxon>Zobellia</taxon>
    </lineage>
</organism>
<evidence type="ECO:0000313" key="2">
    <source>
        <dbReference type="Proteomes" id="UP000540519"/>
    </source>
</evidence>
<gene>
    <name evidence="1" type="ORF">D9O36_02600</name>
</gene>
<keyword evidence="2" id="KW-1185">Reference proteome</keyword>
<dbReference type="AlphaFoldDB" id="A0A7X2ZQU8"/>
<comment type="caution">
    <text evidence="1">The sequence shown here is derived from an EMBL/GenBank/DDBJ whole genome shotgun (WGS) entry which is preliminary data.</text>
</comment>
<sequence>MVKIWSAILLGTIINVNCLAQFSPPGLGEANTASWFAVGLKQQLNETKTVTSATHLGLGRISTPDAYDPFEKASIYVVNEEITNRFRKNWAYSGALSYRWQNKYKDTSPYDLDTPKARQELRVYGRFSYMNSLNKMDYSFSYRPELRFFYDPDFSAATKNTQFRSRFRAKAAFNLNALETHKISTTAEAMFSTTRSDSWSAFEYQEIRFCLYYSMTLPSQKFTFNLGYMNDLIGKQNITAVHYLAFDIMINNPFHI</sequence>
<dbReference type="InterPro" id="IPR019619">
    <property type="entry name" value="DUF2490"/>
</dbReference>
<name>A0A7X2ZQU8_9FLAO</name>
<protein>
    <submittedName>
        <fullName evidence="1">DUF2490 domain-containing protein</fullName>
    </submittedName>
</protein>
<dbReference type="Proteomes" id="UP000540519">
    <property type="component" value="Unassembled WGS sequence"/>
</dbReference>
<dbReference type="OrthoDB" id="661329at2"/>
<dbReference type="RefSeq" id="WP_155598729.1">
    <property type="nucleotide sequence ID" value="NZ_RCNR01000004.1"/>
</dbReference>
<dbReference type="Pfam" id="PF10677">
    <property type="entry name" value="DUF2490"/>
    <property type="match status" value="1"/>
</dbReference>
<proteinExistence type="predicted"/>
<accession>A0A7X2ZQU8</accession>
<evidence type="ECO:0000313" key="1">
    <source>
        <dbReference type="EMBL" id="MUH34720.1"/>
    </source>
</evidence>
<reference evidence="1 2" key="1">
    <citation type="journal article" date="2019" name="Mar. Drugs">
        <title>Comparative Genomics and CAZyme Genome Repertoires of Marine Zobellia amurskyensis KMM 3526(T) and Zobellia laminariae KMM 3676(T).</title>
        <authorList>
            <person name="Chernysheva N."/>
            <person name="Bystritskaya E."/>
            <person name="Stenkova A."/>
            <person name="Golovkin I."/>
            <person name="Nedashkovskaya O."/>
            <person name="Isaeva M."/>
        </authorList>
    </citation>
    <scope>NUCLEOTIDE SEQUENCE [LARGE SCALE GENOMIC DNA]</scope>
    <source>
        <strain evidence="1 2">KMM 3526</strain>
    </source>
</reference>
<dbReference type="EMBL" id="RCNR01000004">
    <property type="protein sequence ID" value="MUH34720.1"/>
    <property type="molecule type" value="Genomic_DNA"/>
</dbReference>